<evidence type="ECO:0000256" key="1">
    <source>
        <dbReference type="SAM" id="MobiDB-lite"/>
    </source>
</evidence>
<name>A0A4Z0CAQ6_9BURK</name>
<protein>
    <submittedName>
        <fullName evidence="2">Pilus assembly protein PilX</fullName>
    </submittedName>
</protein>
<feature type="region of interest" description="Disordered" evidence="1">
    <location>
        <begin position="165"/>
        <end position="186"/>
    </location>
</feature>
<dbReference type="RefSeq" id="WP_135248773.1">
    <property type="nucleotide sequence ID" value="NZ_SMLK01000001.1"/>
</dbReference>
<evidence type="ECO:0000313" key="3">
    <source>
        <dbReference type="Proteomes" id="UP000297839"/>
    </source>
</evidence>
<dbReference type="AlphaFoldDB" id="A0A4Z0CAQ6"/>
<keyword evidence="3" id="KW-1185">Reference proteome</keyword>
<proteinExistence type="predicted"/>
<evidence type="ECO:0000313" key="2">
    <source>
        <dbReference type="EMBL" id="TFZ08726.1"/>
    </source>
</evidence>
<gene>
    <name evidence="2" type="ORF">EZ216_06155</name>
</gene>
<reference evidence="2 3" key="1">
    <citation type="submission" date="2019-03" db="EMBL/GenBank/DDBJ databases">
        <title>Ramlibacter sp. 18x22-1, whole genome shotgun sequence.</title>
        <authorList>
            <person name="Zhang X."/>
            <person name="Feng G."/>
            <person name="Zhu H."/>
        </authorList>
    </citation>
    <scope>NUCLEOTIDE SEQUENCE [LARGE SCALE GENOMIC DNA]</scope>
    <source>
        <strain evidence="2 3">18x22-1</strain>
    </source>
</reference>
<sequence>MNRLHRSPLRRLQRGVSLLFALMAMVVLGFAAVALTRSVDTGALIMGNLSFKQDTLQASNTGAEQAITWLQANVNNALLNADSAPNGYYAAMPARLDATGNRTSSTDKWTLINWDGDCLGVPAANRTDCSMVPASGTNVNGNQVQYVIVRLCTLPGTSATGNVCLRPSSTSSSSSSERGELKPGGKIVSATTTPYYQVLVRVLGPRNTVSYTETMVHF</sequence>
<dbReference type="Proteomes" id="UP000297839">
    <property type="component" value="Unassembled WGS sequence"/>
</dbReference>
<dbReference type="OrthoDB" id="5954007at2"/>
<organism evidence="2 3">
    <name type="scientific">Ramlibacter humi</name>
    <dbReference type="NCBI Taxonomy" id="2530451"/>
    <lineage>
        <taxon>Bacteria</taxon>
        <taxon>Pseudomonadati</taxon>
        <taxon>Pseudomonadota</taxon>
        <taxon>Betaproteobacteria</taxon>
        <taxon>Burkholderiales</taxon>
        <taxon>Comamonadaceae</taxon>
        <taxon>Ramlibacter</taxon>
    </lineage>
</organism>
<dbReference type="EMBL" id="SMLK01000001">
    <property type="protein sequence ID" value="TFZ08726.1"/>
    <property type="molecule type" value="Genomic_DNA"/>
</dbReference>
<accession>A0A4Z0CAQ6</accession>
<comment type="caution">
    <text evidence="2">The sequence shown here is derived from an EMBL/GenBank/DDBJ whole genome shotgun (WGS) entry which is preliminary data.</text>
</comment>